<dbReference type="SUPFAM" id="SSF56349">
    <property type="entry name" value="DNA breaking-rejoining enzymes"/>
    <property type="match status" value="1"/>
</dbReference>
<keyword evidence="8" id="KW-1185">Reference proteome</keyword>
<dbReference type="EMBL" id="ABID01000001">
    <property type="protein sequence ID" value="EDQ05444.1"/>
    <property type="molecule type" value="Genomic_DNA"/>
</dbReference>
<dbReference type="PROSITE" id="PS51900">
    <property type="entry name" value="CB"/>
    <property type="match status" value="1"/>
</dbReference>
<dbReference type="InterPro" id="IPR050090">
    <property type="entry name" value="Tyrosine_recombinase_XerCD"/>
</dbReference>
<protein>
    <submittedName>
        <fullName evidence="7">Phage integrase</fullName>
    </submittedName>
</protein>
<dbReference type="Proteomes" id="UP000003257">
    <property type="component" value="Unassembled WGS sequence"/>
</dbReference>
<feature type="domain" description="Core-binding (CB)" evidence="6">
    <location>
        <begin position="169"/>
        <end position="263"/>
    </location>
</feature>
<sequence>MGSKYLKRSSMGWYSYRRRVPSRLKNVIGKSEFKESFATKDEALALWKLGIFNQEVEKQLATAEKQAALGRDLTPAEVREVASRYLKRLGLHPDQQPSLTASATAEERSRFTDQRIDWKDRYDRFLSDFYVSQEVGTDAKTWRTIYKPADATDVFQTAYLIASGEVEAPVKPTWASACNDYLEVNRQEKRRNPYKQRIFETKVRALYQKFASFLGGKDTPLEDISRQQARAYLDTYRQGSEPASEATIGRYSSQFGAVFNFARQEYQNETIKNPFEGLRNMSRERDTAKDRRSFTPSELAAYEKALVEKFAGGSPIGLIGLVMLYTGCATSEAAGLEVGDIRLECEAPHLRMRANSHRRLDKGRVERSVPVAAPLLKHLKALKLANHADEGAFGKYSDASSYSNVSVQLNNIIRNKLKIPDPSLTAYSTRHTFKDRGRVARVAPDVVDYLQGHVTKASSAIAQRYGTGVPPSMYVEDLNKILATKAWGDN</sequence>
<feature type="domain" description="Tyr recombinase" evidence="5">
    <location>
        <begin position="289"/>
        <end position="483"/>
    </location>
</feature>
<dbReference type="RefSeq" id="WP_007117514.1">
    <property type="nucleotide sequence ID" value="NZ_ABID01000001.1"/>
</dbReference>
<reference evidence="7 8" key="1">
    <citation type="submission" date="2007-11" db="EMBL/GenBank/DDBJ databases">
        <authorList>
            <person name="Wagner-Dobler I."/>
            <person name="Ferriera S."/>
            <person name="Johnson J."/>
            <person name="Kravitz S."/>
            <person name="Beeson K."/>
            <person name="Sutton G."/>
            <person name="Rogers Y.-H."/>
            <person name="Friedman R."/>
            <person name="Frazier M."/>
            <person name="Venter J.C."/>
        </authorList>
    </citation>
    <scope>NUCLEOTIDE SEQUENCE [LARGE SCALE GENOMIC DNA]</scope>
    <source>
        <strain evidence="7 8">HEL-45</strain>
    </source>
</reference>
<dbReference type="InterPro" id="IPR013762">
    <property type="entry name" value="Integrase-like_cat_sf"/>
</dbReference>
<evidence type="ECO:0000256" key="3">
    <source>
        <dbReference type="ARBA" id="ARBA00023172"/>
    </source>
</evidence>
<evidence type="ECO:0000256" key="2">
    <source>
        <dbReference type="ARBA" id="ARBA00023125"/>
    </source>
</evidence>
<evidence type="ECO:0000313" key="7">
    <source>
        <dbReference type="EMBL" id="EDQ05444.1"/>
    </source>
</evidence>
<name>A0ABM9X7R0_9RHOB</name>
<dbReference type="InterPro" id="IPR002104">
    <property type="entry name" value="Integrase_catalytic"/>
</dbReference>
<proteinExistence type="predicted"/>
<evidence type="ECO:0000313" key="8">
    <source>
        <dbReference type="Proteomes" id="UP000003257"/>
    </source>
</evidence>
<gene>
    <name evidence="7" type="ORF">OIHEL45_01500</name>
</gene>
<keyword evidence="1" id="KW-0229">DNA integration</keyword>
<keyword evidence="3" id="KW-0233">DNA recombination</keyword>
<evidence type="ECO:0000259" key="5">
    <source>
        <dbReference type="PROSITE" id="PS51898"/>
    </source>
</evidence>
<comment type="caution">
    <text evidence="7">The sequence shown here is derived from an EMBL/GenBank/DDBJ whole genome shotgun (WGS) entry which is preliminary data.</text>
</comment>
<dbReference type="PROSITE" id="PS51898">
    <property type="entry name" value="TYR_RECOMBINASE"/>
    <property type="match status" value="1"/>
</dbReference>
<accession>A0ABM9X7R0</accession>
<evidence type="ECO:0000256" key="4">
    <source>
        <dbReference type="PROSITE-ProRule" id="PRU01248"/>
    </source>
</evidence>
<organism evidence="7 8">
    <name type="scientific">Sulfitobacter indolifex HEL-45</name>
    <dbReference type="NCBI Taxonomy" id="391624"/>
    <lineage>
        <taxon>Bacteria</taxon>
        <taxon>Pseudomonadati</taxon>
        <taxon>Pseudomonadota</taxon>
        <taxon>Alphaproteobacteria</taxon>
        <taxon>Rhodobacterales</taxon>
        <taxon>Roseobacteraceae</taxon>
        <taxon>Sulfitobacter</taxon>
    </lineage>
</organism>
<dbReference type="PANTHER" id="PTHR30349">
    <property type="entry name" value="PHAGE INTEGRASE-RELATED"/>
    <property type="match status" value="1"/>
</dbReference>
<keyword evidence="2 4" id="KW-0238">DNA-binding</keyword>
<dbReference type="InterPro" id="IPR044068">
    <property type="entry name" value="CB"/>
</dbReference>
<dbReference type="InterPro" id="IPR046668">
    <property type="entry name" value="DUF6538"/>
</dbReference>
<evidence type="ECO:0000256" key="1">
    <source>
        <dbReference type="ARBA" id="ARBA00022908"/>
    </source>
</evidence>
<dbReference type="Gene3D" id="1.10.150.130">
    <property type="match status" value="1"/>
</dbReference>
<dbReference type="InterPro" id="IPR010998">
    <property type="entry name" value="Integrase_recombinase_N"/>
</dbReference>
<evidence type="ECO:0000259" key="6">
    <source>
        <dbReference type="PROSITE" id="PS51900"/>
    </source>
</evidence>
<dbReference type="Pfam" id="PF20172">
    <property type="entry name" value="DUF6538"/>
    <property type="match status" value="1"/>
</dbReference>
<dbReference type="InterPro" id="IPR011010">
    <property type="entry name" value="DNA_brk_join_enz"/>
</dbReference>
<dbReference type="Gene3D" id="1.10.443.10">
    <property type="entry name" value="Intergrase catalytic core"/>
    <property type="match status" value="1"/>
</dbReference>